<dbReference type="PANTHER" id="PTHR23389:SF9">
    <property type="entry name" value="DNA LIGASE"/>
    <property type="match status" value="1"/>
</dbReference>
<evidence type="ECO:0000256" key="1">
    <source>
        <dbReference type="ARBA" id="ARBA00004067"/>
    </source>
</evidence>
<dbReference type="InterPro" id="IPR018239">
    <property type="entry name" value="DNA_ligase_AS"/>
</dbReference>
<dbReference type="PROSITE" id="PS01055">
    <property type="entry name" value="DNA_LIGASE_N1"/>
    <property type="match status" value="1"/>
</dbReference>
<dbReference type="AlphaFoldDB" id="A0A1B4V2H2"/>
<dbReference type="Pfam" id="PF12826">
    <property type="entry name" value="HHH_2"/>
    <property type="match status" value="1"/>
</dbReference>
<dbReference type="PROSITE" id="PS50172">
    <property type="entry name" value="BRCT"/>
    <property type="match status" value="1"/>
</dbReference>
<dbReference type="Proteomes" id="UP000218899">
    <property type="component" value="Chromosome"/>
</dbReference>
<dbReference type="InterPro" id="IPR036420">
    <property type="entry name" value="BRCT_dom_sf"/>
</dbReference>
<evidence type="ECO:0000256" key="6">
    <source>
        <dbReference type="ARBA" id="ARBA00022723"/>
    </source>
</evidence>
<dbReference type="SUPFAM" id="SSF47781">
    <property type="entry name" value="RuvA domain 2-like"/>
    <property type="match status" value="1"/>
</dbReference>
<evidence type="ECO:0000256" key="12">
    <source>
        <dbReference type="ARBA" id="ARBA00034005"/>
    </source>
</evidence>
<dbReference type="PIRSF" id="PIRSF001604">
    <property type="entry name" value="LigA"/>
    <property type="match status" value="1"/>
</dbReference>
<dbReference type="GO" id="GO:0003911">
    <property type="term" value="F:DNA ligase (NAD+) activity"/>
    <property type="evidence" value="ECO:0007669"/>
    <property type="project" value="UniProtKB-UniRule"/>
</dbReference>
<dbReference type="EC" id="6.5.1.2" evidence="2 14"/>
<dbReference type="OrthoDB" id="9759736at2"/>
<keyword evidence="10 14" id="KW-0520">NAD</keyword>
<dbReference type="Pfam" id="PF03119">
    <property type="entry name" value="DNA_ligase_ZBD"/>
    <property type="match status" value="1"/>
</dbReference>
<evidence type="ECO:0000256" key="9">
    <source>
        <dbReference type="ARBA" id="ARBA00022842"/>
    </source>
</evidence>
<evidence type="ECO:0000256" key="2">
    <source>
        <dbReference type="ARBA" id="ARBA00012722"/>
    </source>
</evidence>
<keyword evidence="9 14" id="KW-0460">Magnesium</keyword>
<dbReference type="RefSeq" id="WP_096460048.1">
    <property type="nucleotide sequence ID" value="NZ_AP014936.1"/>
</dbReference>
<evidence type="ECO:0000256" key="15">
    <source>
        <dbReference type="RuleBase" id="RU000618"/>
    </source>
</evidence>
<evidence type="ECO:0000256" key="14">
    <source>
        <dbReference type="HAMAP-Rule" id="MF_01588"/>
    </source>
</evidence>
<evidence type="ECO:0000256" key="5">
    <source>
        <dbReference type="ARBA" id="ARBA00022705"/>
    </source>
</evidence>
<feature type="binding site" evidence="14">
    <location>
        <begin position="35"/>
        <end position="39"/>
    </location>
    <ligand>
        <name>NAD(+)</name>
        <dbReference type="ChEBI" id="CHEBI:57540"/>
    </ligand>
</feature>
<evidence type="ECO:0000259" key="16">
    <source>
        <dbReference type="PROSITE" id="PS50172"/>
    </source>
</evidence>
<keyword evidence="18" id="KW-1185">Reference proteome</keyword>
<dbReference type="SMART" id="SM00278">
    <property type="entry name" value="HhH1"/>
    <property type="match status" value="4"/>
</dbReference>
<dbReference type="Pfam" id="PF00533">
    <property type="entry name" value="BRCT"/>
    <property type="match status" value="1"/>
</dbReference>
<feature type="binding site" evidence="14">
    <location>
        <position position="176"/>
    </location>
    <ligand>
        <name>NAD(+)</name>
        <dbReference type="ChEBI" id="CHEBI:57540"/>
    </ligand>
</feature>
<dbReference type="PANTHER" id="PTHR23389">
    <property type="entry name" value="CHROMOSOME TRANSMISSION FIDELITY FACTOR 18"/>
    <property type="match status" value="1"/>
</dbReference>
<dbReference type="InterPro" id="IPR010994">
    <property type="entry name" value="RuvA_2-like"/>
</dbReference>
<dbReference type="Gene3D" id="2.40.50.140">
    <property type="entry name" value="Nucleic acid-binding proteins"/>
    <property type="match status" value="1"/>
</dbReference>
<dbReference type="FunFam" id="3.30.470.30:FF:000001">
    <property type="entry name" value="DNA ligase"/>
    <property type="match status" value="1"/>
</dbReference>
<feature type="binding site" evidence="14">
    <location>
        <position position="316"/>
    </location>
    <ligand>
        <name>NAD(+)</name>
        <dbReference type="ChEBI" id="CHEBI:57540"/>
    </ligand>
</feature>
<accession>A0A1B4V2H2</accession>
<dbReference type="FunFam" id="1.10.287.610:FF:000002">
    <property type="entry name" value="DNA ligase"/>
    <property type="match status" value="1"/>
</dbReference>
<keyword evidence="11 14" id="KW-0234">DNA repair</keyword>
<reference evidence="17 18" key="1">
    <citation type="submission" date="2015-08" db="EMBL/GenBank/DDBJ databases">
        <title>Complete genome sequence of Sulfurifustis variabilis.</title>
        <authorList>
            <person name="Miura A."/>
            <person name="Kojima H."/>
            <person name="Fukui M."/>
        </authorList>
    </citation>
    <scope>NUCLEOTIDE SEQUENCE [LARGE SCALE GENOMIC DNA]</scope>
    <source>
        <strain evidence="18">skN76</strain>
    </source>
</reference>
<proteinExistence type="inferred from homology"/>
<keyword evidence="14" id="KW-0464">Manganese</keyword>
<evidence type="ECO:0000256" key="7">
    <source>
        <dbReference type="ARBA" id="ARBA00022763"/>
    </source>
</evidence>
<dbReference type="SMART" id="SM00292">
    <property type="entry name" value="BRCT"/>
    <property type="match status" value="1"/>
</dbReference>
<dbReference type="InterPro" id="IPR004150">
    <property type="entry name" value="NAD_DNA_ligase_OB"/>
</dbReference>
<comment type="caution">
    <text evidence="14">Lacks conserved residue(s) required for the propagation of feature annotation.</text>
</comment>
<dbReference type="Gene3D" id="1.10.287.610">
    <property type="entry name" value="Helix hairpin bin"/>
    <property type="match status" value="1"/>
</dbReference>
<gene>
    <name evidence="14" type="primary">ligA</name>
    <name evidence="17" type="ORF">SVA_1165</name>
</gene>
<name>A0A1B4V2H2_9GAMM</name>
<dbReference type="HAMAP" id="MF_01588">
    <property type="entry name" value="DNA_ligase_A"/>
    <property type="match status" value="1"/>
</dbReference>
<feature type="binding site" evidence="14">
    <location>
        <position position="292"/>
    </location>
    <ligand>
        <name>NAD(+)</name>
        <dbReference type="ChEBI" id="CHEBI:57540"/>
    </ligand>
</feature>
<evidence type="ECO:0000313" key="18">
    <source>
        <dbReference type="Proteomes" id="UP000218899"/>
    </source>
</evidence>
<feature type="binding site" evidence="14">
    <location>
        <position position="139"/>
    </location>
    <ligand>
        <name>NAD(+)</name>
        <dbReference type="ChEBI" id="CHEBI:57540"/>
    </ligand>
</feature>
<evidence type="ECO:0000256" key="10">
    <source>
        <dbReference type="ARBA" id="ARBA00023027"/>
    </source>
</evidence>
<dbReference type="KEGG" id="sva:SVA_1165"/>
<feature type="domain" description="BRCT" evidence="16">
    <location>
        <begin position="593"/>
        <end position="673"/>
    </location>
</feature>
<dbReference type="Pfam" id="PF03120">
    <property type="entry name" value="OB_DNA_ligase"/>
    <property type="match status" value="1"/>
</dbReference>
<keyword evidence="4 14" id="KW-0436">Ligase</keyword>
<evidence type="ECO:0000256" key="3">
    <source>
        <dbReference type="ARBA" id="ARBA00013308"/>
    </source>
</evidence>
<dbReference type="Gene3D" id="3.30.470.30">
    <property type="entry name" value="DNA ligase/mRNA capping enzyme"/>
    <property type="match status" value="1"/>
</dbReference>
<dbReference type="SUPFAM" id="SSF50249">
    <property type="entry name" value="Nucleic acid-binding proteins"/>
    <property type="match status" value="1"/>
</dbReference>
<keyword evidence="5 14" id="KW-0235">DNA replication</keyword>
<comment type="cofactor">
    <cofactor evidence="14">
        <name>Mg(2+)</name>
        <dbReference type="ChEBI" id="CHEBI:18420"/>
    </cofactor>
    <cofactor evidence="14">
        <name>Mn(2+)</name>
        <dbReference type="ChEBI" id="CHEBI:29035"/>
    </cofactor>
</comment>
<dbReference type="InterPro" id="IPR001679">
    <property type="entry name" value="DNA_ligase"/>
</dbReference>
<evidence type="ECO:0000256" key="4">
    <source>
        <dbReference type="ARBA" id="ARBA00022598"/>
    </source>
</evidence>
<dbReference type="EMBL" id="AP014936">
    <property type="protein sequence ID" value="BAU47740.1"/>
    <property type="molecule type" value="Genomic_DNA"/>
</dbReference>
<keyword evidence="7 14" id="KW-0227">DNA damage</keyword>
<dbReference type="SUPFAM" id="SSF52113">
    <property type="entry name" value="BRCT domain"/>
    <property type="match status" value="1"/>
</dbReference>
<dbReference type="InterPro" id="IPR041663">
    <property type="entry name" value="DisA/LigA_HHH"/>
</dbReference>
<dbReference type="InterPro" id="IPR003583">
    <property type="entry name" value="Hlx-hairpin-Hlx_DNA-bd_motif"/>
</dbReference>
<dbReference type="InterPro" id="IPR013840">
    <property type="entry name" value="DNAligase_N"/>
</dbReference>
<dbReference type="Pfam" id="PF14520">
    <property type="entry name" value="HHH_5"/>
    <property type="match status" value="1"/>
</dbReference>
<feature type="binding site" evidence="14">
    <location>
        <begin position="84"/>
        <end position="85"/>
    </location>
    <ligand>
        <name>NAD(+)</name>
        <dbReference type="ChEBI" id="CHEBI:57540"/>
    </ligand>
</feature>
<organism evidence="17 18">
    <name type="scientific">Sulfurifustis variabilis</name>
    <dbReference type="NCBI Taxonomy" id="1675686"/>
    <lineage>
        <taxon>Bacteria</taxon>
        <taxon>Pseudomonadati</taxon>
        <taxon>Pseudomonadota</taxon>
        <taxon>Gammaproteobacteria</taxon>
        <taxon>Acidiferrobacterales</taxon>
        <taxon>Acidiferrobacteraceae</taxon>
        <taxon>Sulfurifustis</taxon>
    </lineage>
</organism>
<evidence type="ECO:0000256" key="11">
    <source>
        <dbReference type="ARBA" id="ARBA00023204"/>
    </source>
</evidence>
<keyword evidence="6 14" id="KW-0479">Metal-binding</keyword>
<dbReference type="NCBIfam" id="NF005932">
    <property type="entry name" value="PRK07956.1"/>
    <property type="match status" value="1"/>
</dbReference>
<dbReference type="PROSITE" id="PS01056">
    <property type="entry name" value="DNA_LIGASE_N2"/>
    <property type="match status" value="1"/>
</dbReference>
<dbReference type="InterPro" id="IPR033136">
    <property type="entry name" value="DNA_ligase_CS"/>
</dbReference>
<dbReference type="InterPro" id="IPR004149">
    <property type="entry name" value="Znf_DNAligase_C4"/>
</dbReference>
<comment type="catalytic activity">
    <reaction evidence="12 14 15">
        <text>NAD(+) + (deoxyribonucleotide)n-3'-hydroxyl + 5'-phospho-(deoxyribonucleotide)m = (deoxyribonucleotide)n+m + AMP + beta-nicotinamide D-nucleotide.</text>
        <dbReference type="EC" id="6.5.1.2"/>
    </reaction>
</comment>
<dbReference type="InterPro" id="IPR012340">
    <property type="entry name" value="NA-bd_OB-fold"/>
</dbReference>
<dbReference type="SUPFAM" id="SSF56091">
    <property type="entry name" value="DNA ligase/mRNA capping enzyme, catalytic domain"/>
    <property type="match status" value="1"/>
</dbReference>
<dbReference type="GO" id="GO:0003677">
    <property type="term" value="F:DNA binding"/>
    <property type="evidence" value="ECO:0007669"/>
    <property type="project" value="InterPro"/>
</dbReference>
<feature type="binding site" evidence="14">
    <location>
        <position position="116"/>
    </location>
    <ligand>
        <name>NAD(+)</name>
        <dbReference type="ChEBI" id="CHEBI:57540"/>
    </ligand>
</feature>
<dbReference type="NCBIfam" id="TIGR00575">
    <property type="entry name" value="dnlj"/>
    <property type="match status" value="1"/>
</dbReference>
<dbReference type="Gene3D" id="1.10.150.20">
    <property type="entry name" value="5' to 3' exonuclease, C-terminal subdomain"/>
    <property type="match status" value="2"/>
</dbReference>
<comment type="similarity">
    <text evidence="13 14">Belongs to the NAD-dependent DNA ligase family. LigA subfamily.</text>
</comment>
<dbReference type="Gene3D" id="6.20.10.30">
    <property type="match status" value="1"/>
</dbReference>
<dbReference type="CDD" id="cd17748">
    <property type="entry name" value="BRCT_DNA_ligase_like"/>
    <property type="match status" value="1"/>
</dbReference>
<dbReference type="FunFam" id="1.10.150.20:FF:000006">
    <property type="entry name" value="DNA ligase"/>
    <property type="match status" value="1"/>
</dbReference>
<dbReference type="InterPro" id="IPR001357">
    <property type="entry name" value="BRCT_dom"/>
</dbReference>
<dbReference type="GO" id="GO:0005829">
    <property type="term" value="C:cytosol"/>
    <property type="evidence" value="ECO:0007669"/>
    <property type="project" value="TreeGrafter"/>
</dbReference>
<dbReference type="Pfam" id="PF01653">
    <property type="entry name" value="DNA_ligase_aden"/>
    <property type="match status" value="1"/>
</dbReference>
<dbReference type="Gene3D" id="3.40.50.10190">
    <property type="entry name" value="BRCT domain"/>
    <property type="match status" value="1"/>
</dbReference>
<sequence>MKDRDRVAGRIAALRDRINEANYRYYVLDAPTISDAEYDRLLRELQDLEAGHPDLITPDSPTQRVGEKPLAAFGAVRHALPMTSMDNAFTEDELRDWDARVRKGLGREADVAYTAEPKFDGVSVSLRYERGLLAVAGTRGDGLTGEDITANVRTIKAVPLRLHGAGWPEVLEVRGEVVIPKKDFERLNEEQLKRGEKIFANPRNAAAGSLRQLDPRVTAGRPLNFFPWGLGQVSEPIGARYSQAVARMKDWGFRISDYFRVVHGTDECLSYYREILATRNVLPFEVDGVVYKVDELAARDRLGFTARAPRWAVAHKFPAQEENTVVEDILASVGRTGVITPVAVLRPVQVSGVTVTHATLHNEDELRRKDVRIGDTVIVRRAGDVIPEVVGVVKEKRPAGTRLWHMPAKCPVCGSDVLREPEAAAHRCMGGLYCPAQRVGAILHFAARSAMDIEGLGDKLVEQLVQKEMVKTVADVYRLDKAGLVALERMGEKSAQNLLERIEASKATTLARFLYALGIPQVGEATAQQLAEHFGTLDALMDASVEEIDAVPNIGESMAADIHAFFHEKHNREVVGKLRAAGVHWPKVERRAKAALPLAGKTFVLTGSLAAMSREDAKKRLQDLGAKVAASVSKKTDCVVVGEDPGSKADKARELGIAVLDEPAFLKLLGEER</sequence>
<feature type="binding site" evidence="14">
    <location>
        <position position="434"/>
    </location>
    <ligand>
        <name>Zn(2+)</name>
        <dbReference type="ChEBI" id="CHEBI:29105"/>
    </ligand>
</feature>
<dbReference type="GO" id="GO:0006281">
    <property type="term" value="P:DNA repair"/>
    <property type="evidence" value="ECO:0007669"/>
    <property type="project" value="UniProtKB-KW"/>
</dbReference>
<dbReference type="FunFam" id="2.40.50.140:FF:000012">
    <property type="entry name" value="DNA ligase"/>
    <property type="match status" value="1"/>
</dbReference>
<feature type="binding site" evidence="14">
    <location>
        <position position="410"/>
    </location>
    <ligand>
        <name>Zn(2+)</name>
        <dbReference type="ChEBI" id="CHEBI:29105"/>
    </ligand>
</feature>
<dbReference type="SMART" id="SM00532">
    <property type="entry name" value="LIGANc"/>
    <property type="match status" value="1"/>
</dbReference>
<protein>
    <recommendedName>
        <fullName evidence="3 14">DNA ligase</fullName>
        <ecNumber evidence="2 14">6.5.1.2</ecNumber>
    </recommendedName>
    <alternativeName>
        <fullName evidence="14">Polydeoxyribonucleotide synthase [NAD(+)]</fullName>
    </alternativeName>
</protein>
<evidence type="ECO:0000256" key="8">
    <source>
        <dbReference type="ARBA" id="ARBA00022833"/>
    </source>
</evidence>
<feature type="binding site" evidence="14">
    <location>
        <position position="413"/>
    </location>
    <ligand>
        <name>Zn(2+)</name>
        <dbReference type="ChEBI" id="CHEBI:29105"/>
    </ligand>
</feature>
<feature type="active site" description="N6-AMP-lysine intermediate" evidence="14">
    <location>
        <position position="118"/>
    </location>
</feature>
<keyword evidence="8 14" id="KW-0862">Zinc</keyword>
<evidence type="ECO:0000313" key="17">
    <source>
        <dbReference type="EMBL" id="BAU47740.1"/>
    </source>
</evidence>
<dbReference type="GO" id="GO:0006260">
    <property type="term" value="P:DNA replication"/>
    <property type="evidence" value="ECO:0007669"/>
    <property type="project" value="UniProtKB-KW"/>
</dbReference>
<dbReference type="CDD" id="cd00114">
    <property type="entry name" value="LIGANc"/>
    <property type="match status" value="1"/>
</dbReference>
<evidence type="ECO:0000256" key="13">
    <source>
        <dbReference type="ARBA" id="ARBA00060881"/>
    </source>
</evidence>
<dbReference type="InterPro" id="IPR013839">
    <property type="entry name" value="DNAligase_adenylation"/>
</dbReference>
<dbReference type="FunFam" id="1.10.150.20:FF:000007">
    <property type="entry name" value="DNA ligase"/>
    <property type="match status" value="1"/>
</dbReference>
<dbReference type="GO" id="GO:0046872">
    <property type="term" value="F:metal ion binding"/>
    <property type="evidence" value="ECO:0007669"/>
    <property type="project" value="UniProtKB-KW"/>
</dbReference>
<comment type="function">
    <text evidence="1 14">DNA ligase that catalyzes the formation of phosphodiester linkages between 5'-phosphoryl and 3'-hydroxyl groups in double-stranded DNA using NAD as a coenzyme and as the energy source for the reaction. It is essential for DNA replication and repair of damaged DNA.</text>
</comment>